<evidence type="ECO:0000313" key="2">
    <source>
        <dbReference type="EMBL" id="AAS49017.1"/>
    </source>
</evidence>
<feature type="compositionally biased region" description="Basic residues" evidence="1">
    <location>
        <begin position="20"/>
        <end position="34"/>
    </location>
</feature>
<dbReference type="EMBL" id="AH013698">
    <property type="protein sequence ID" value="AAS49017.1"/>
    <property type="molecule type" value="Genomic_DNA"/>
</dbReference>
<feature type="compositionally biased region" description="Low complexity" evidence="1">
    <location>
        <begin position="40"/>
        <end position="60"/>
    </location>
</feature>
<feature type="region of interest" description="Disordered" evidence="1">
    <location>
        <begin position="1"/>
        <end position="92"/>
    </location>
</feature>
<gene>
    <name evidence="2" type="primary">US19</name>
    <name evidence="2" type="ORF">HHV5gp137</name>
</gene>
<reference evidence="2" key="1">
    <citation type="submission" date="2003-11" db="EMBL/GenBank/DDBJ databases">
        <title>Differences in the Nucleotide Sequences between the AD169 and Toledo Strains of Human Cytomegalovirus.</title>
        <authorList>
            <person name="Brondke H."/>
            <person name="Schmitz B."/>
            <person name="Shenk T."/>
            <person name="Doerfler W."/>
        </authorList>
    </citation>
    <scope>NUCLEOTIDE SEQUENCE</scope>
    <source>
        <strain evidence="2">Toledo</strain>
    </source>
</reference>
<accession>Q6RXA6</accession>
<evidence type="ECO:0000256" key="1">
    <source>
        <dbReference type="SAM" id="MobiDB-lite"/>
    </source>
</evidence>
<protein>
    <submittedName>
        <fullName evidence="2">US19</fullName>
    </submittedName>
</protein>
<name>Q6RXA6_HCMV</name>
<proteinExistence type="predicted"/>
<organismHost>
    <name type="scientific">Homo sapiens</name>
    <name type="common">Human</name>
    <dbReference type="NCBI Taxonomy" id="9606"/>
</organismHost>
<sequence length="244" mass="25508">MDRRGGSPLPREAGGMAARLRPRRLPAYRHRRPQRAQLVAHAATGGRAMRTGTGRRPTAAFSSQPRRARRLPVPAATRSVARPLSPQTPTPVGLLPAARASLSDLADVPAVAAGLSQRGSSRPGGRSRLPGGLAFGLRSWRVSPAAVATVGPVSALRYGAGTLAAAGRGPVLSRFTRDDAVDGDADANSRSVPDHLSEFFPGEFSALATPLCRKCGFIHRHVPSSEALVVEPMTTGRIQGAATV</sequence>
<organism evidence="2">
    <name type="scientific">Human cytomegalovirus</name>
    <name type="common">HHV-5</name>
    <name type="synonym">Human herpesvirus 5</name>
    <dbReference type="NCBI Taxonomy" id="10359"/>
    <lineage>
        <taxon>Viruses</taxon>
        <taxon>Duplodnaviria</taxon>
        <taxon>Heunggongvirae</taxon>
        <taxon>Peploviricota</taxon>
        <taxon>Herviviricetes</taxon>
        <taxon>Herpesvirales</taxon>
        <taxon>Orthoherpesviridae</taxon>
        <taxon>Betaherpesvirinae</taxon>
        <taxon>Cytomegalovirus</taxon>
        <taxon>Cytomegalovirus humanbeta5</taxon>
    </lineage>
</organism>